<dbReference type="EMBL" id="JAUIZM010000002">
    <property type="protein sequence ID" value="KAK1400140.1"/>
    <property type="molecule type" value="Genomic_DNA"/>
</dbReference>
<protein>
    <submittedName>
        <fullName evidence="2">Senescence regulator</fullName>
    </submittedName>
</protein>
<evidence type="ECO:0000313" key="3">
    <source>
        <dbReference type="Proteomes" id="UP001237642"/>
    </source>
</evidence>
<comment type="similarity">
    <text evidence="1">Belongs to the senescence regulator S40 family.</text>
</comment>
<dbReference type="Proteomes" id="UP001237642">
    <property type="component" value="Unassembled WGS sequence"/>
</dbReference>
<dbReference type="InterPro" id="IPR007608">
    <property type="entry name" value="Senescence_reg_S40"/>
</dbReference>
<comment type="caution">
    <text evidence="2">The sequence shown here is derived from an EMBL/GenBank/DDBJ whole genome shotgun (WGS) entry which is preliminary data.</text>
</comment>
<reference evidence="2" key="1">
    <citation type="submission" date="2023-02" db="EMBL/GenBank/DDBJ databases">
        <title>Genome of toxic invasive species Heracleum sosnowskyi carries increased number of genes despite the absence of recent whole-genome duplications.</title>
        <authorList>
            <person name="Schelkunov M."/>
            <person name="Shtratnikova V."/>
            <person name="Makarenko M."/>
            <person name="Klepikova A."/>
            <person name="Omelchenko D."/>
            <person name="Novikova G."/>
            <person name="Obukhova E."/>
            <person name="Bogdanov V."/>
            <person name="Penin A."/>
            <person name="Logacheva M."/>
        </authorList>
    </citation>
    <scope>NUCLEOTIDE SEQUENCE</scope>
    <source>
        <strain evidence="2">Hsosn_3</strain>
        <tissue evidence="2">Leaf</tissue>
    </source>
</reference>
<dbReference type="GO" id="GO:0010150">
    <property type="term" value="P:leaf senescence"/>
    <property type="evidence" value="ECO:0007669"/>
    <property type="project" value="UniProtKB-ARBA"/>
</dbReference>
<organism evidence="2 3">
    <name type="scientific">Heracleum sosnowskyi</name>
    <dbReference type="NCBI Taxonomy" id="360622"/>
    <lineage>
        <taxon>Eukaryota</taxon>
        <taxon>Viridiplantae</taxon>
        <taxon>Streptophyta</taxon>
        <taxon>Embryophyta</taxon>
        <taxon>Tracheophyta</taxon>
        <taxon>Spermatophyta</taxon>
        <taxon>Magnoliopsida</taxon>
        <taxon>eudicotyledons</taxon>
        <taxon>Gunneridae</taxon>
        <taxon>Pentapetalae</taxon>
        <taxon>asterids</taxon>
        <taxon>campanulids</taxon>
        <taxon>Apiales</taxon>
        <taxon>Apiaceae</taxon>
        <taxon>Apioideae</taxon>
        <taxon>apioid superclade</taxon>
        <taxon>Tordylieae</taxon>
        <taxon>Tordyliinae</taxon>
        <taxon>Heracleum</taxon>
    </lineage>
</organism>
<evidence type="ECO:0000256" key="1">
    <source>
        <dbReference type="ARBA" id="ARBA00034773"/>
    </source>
</evidence>
<dbReference type="Pfam" id="PF04520">
    <property type="entry name" value="Senescence_reg"/>
    <property type="match status" value="1"/>
</dbReference>
<evidence type="ECO:0000313" key="2">
    <source>
        <dbReference type="EMBL" id="KAK1400140.1"/>
    </source>
</evidence>
<sequence length="153" mass="17738">MATRKNYLYFGSEKINQVSNDLEFDESDVWNSVHVACTEPKRPFFSARAAKKFIKRNDDQGGDHGRDVPSTSLPVNVIDWSKVLRNEFTNRKVEFEEGENENEDEDERVPPHEYLARTRVASCSVHEGIGRTLKGRDMRMVRNAVWKRTGFED</sequence>
<reference evidence="2" key="2">
    <citation type="submission" date="2023-05" db="EMBL/GenBank/DDBJ databases">
        <authorList>
            <person name="Schelkunov M.I."/>
        </authorList>
    </citation>
    <scope>NUCLEOTIDE SEQUENCE</scope>
    <source>
        <strain evidence="2">Hsosn_3</strain>
        <tissue evidence="2">Leaf</tissue>
    </source>
</reference>
<name>A0AAD8N3B1_9APIA</name>
<proteinExistence type="inferred from homology"/>
<keyword evidence="3" id="KW-1185">Reference proteome</keyword>
<gene>
    <name evidence="2" type="ORF">POM88_010003</name>
</gene>
<dbReference type="PANTHER" id="PTHR46525:SF2">
    <property type="entry name" value="EMB|CAB72159.1"/>
    <property type="match status" value="1"/>
</dbReference>
<dbReference type="AlphaFoldDB" id="A0AAD8N3B1"/>
<accession>A0AAD8N3B1</accession>
<dbReference type="PANTHER" id="PTHR46525">
    <property type="entry name" value="EMB|CAB72159.1"/>
    <property type="match status" value="1"/>
</dbReference>